<comment type="catalytic activity">
    <reaction evidence="11">
        <text>fluoride(in) = fluoride(out)</text>
        <dbReference type="Rhea" id="RHEA:76159"/>
        <dbReference type="ChEBI" id="CHEBI:17051"/>
    </reaction>
    <physiologicalReaction direction="left-to-right" evidence="11">
        <dbReference type="Rhea" id="RHEA:76160"/>
    </physiologicalReaction>
</comment>
<feature type="transmembrane region" description="Helical" evidence="12">
    <location>
        <begin position="34"/>
        <end position="60"/>
    </location>
</feature>
<comment type="function">
    <text evidence="12">Fluoride-specific ion channel. Important for reducing fluoride concentration in the cell, thus reducing its toxicity.</text>
</comment>
<evidence type="ECO:0000256" key="6">
    <source>
        <dbReference type="ARBA" id="ARBA00023053"/>
    </source>
</evidence>
<dbReference type="Proteomes" id="UP000501168">
    <property type="component" value="Chromosome"/>
</dbReference>
<organism evidence="13 14">
    <name type="scientific">Zophobihabitans entericus</name>
    <dbReference type="NCBI Taxonomy" id="1635327"/>
    <lineage>
        <taxon>Bacteria</taxon>
        <taxon>Pseudomonadati</taxon>
        <taxon>Pseudomonadota</taxon>
        <taxon>Gammaproteobacteria</taxon>
        <taxon>Orbales</taxon>
        <taxon>Orbaceae</taxon>
        <taxon>Zophobihabitans</taxon>
    </lineage>
</organism>
<proteinExistence type="inferred from homology"/>
<protein>
    <recommendedName>
        <fullName evidence="12">Fluoride-specific ion channel FluC</fullName>
    </recommendedName>
</protein>
<dbReference type="HAMAP" id="MF_00454">
    <property type="entry name" value="FluC"/>
    <property type="match status" value="1"/>
</dbReference>
<dbReference type="GO" id="GO:0005886">
    <property type="term" value="C:plasma membrane"/>
    <property type="evidence" value="ECO:0007669"/>
    <property type="project" value="UniProtKB-SubCell"/>
</dbReference>
<evidence type="ECO:0000256" key="11">
    <source>
        <dbReference type="ARBA" id="ARBA00035585"/>
    </source>
</evidence>
<dbReference type="KEGG" id="orb:IPMB12_09410"/>
<keyword evidence="2 12" id="KW-1003">Cell membrane</keyword>
<gene>
    <name evidence="12 13" type="primary">crcB</name>
    <name evidence="12" type="synonym">fluC</name>
    <name evidence="13" type="ORF">IPMB12_09410</name>
</gene>
<evidence type="ECO:0000256" key="10">
    <source>
        <dbReference type="ARBA" id="ARBA00035120"/>
    </source>
</evidence>
<keyword evidence="4 12" id="KW-0812">Transmembrane</keyword>
<feature type="binding site" evidence="12">
    <location>
        <position position="74"/>
    </location>
    <ligand>
        <name>Na(+)</name>
        <dbReference type="ChEBI" id="CHEBI:29101"/>
        <note>structural</note>
    </ligand>
</feature>
<dbReference type="InterPro" id="IPR003691">
    <property type="entry name" value="FluC"/>
</dbReference>
<dbReference type="AlphaFoldDB" id="A0A6G9ICB8"/>
<evidence type="ECO:0000256" key="9">
    <source>
        <dbReference type="ARBA" id="ARBA00023303"/>
    </source>
</evidence>
<keyword evidence="9 12" id="KW-0407">Ion channel</keyword>
<feature type="transmembrane region" description="Helical" evidence="12">
    <location>
        <begin position="102"/>
        <end position="120"/>
    </location>
</feature>
<dbReference type="InParanoid" id="A0A6G9ICB8"/>
<dbReference type="GO" id="GO:0140114">
    <property type="term" value="P:cellular detoxification of fluoride"/>
    <property type="evidence" value="ECO:0007669"/>
    <property type="project" value="UniProtKB-UniRule"/>
</dbReference>
<keyword evidence="14" id="KW-1185">Reference proteome</keyword>
<keyword evidence="8 12" id="KW-0472">Membrane</keyword>
<comment type="subcellular location">
    <subcellularLocation>
        <location evidence="1 12">Cell membrane</location>
        <topology evidence="1 12">Multi-pass membrane protein</topology>
    </subcellularLocation>
</comment>
<keyword evidence="6 12" id="KW-0915">Sodium</keyword>
<dbReference type="FunCoup" id="A0A6G9ICB8">
    <property type="interactions" value="272"/>
</dbReference>
<evidence type="ECO:0000256" key="2">
    <source>
        <dbReference type="ARBA" id="ARBA00022475"/>
    </source>
</evidence>
<evidence type="ECO:0000256" key="1">
    <source>
        <dbReference type="ARBA" id="ARBA00004651"/>
    </source>
</evidence>
<dbReference type="PANTHER" id="PTHR28259:SF1">
    <property type="entry name" value="FLUORIDE EXPORT PROTEIN 1-RELATED"/>
    <property type="match status" value="1"/>
</dbReference>
<comment type="similarity">
    <text evidence="10 12">Belongs to the fluoride channel Fluc/FEX (TC 1.A.43) family.</text>
</comment>
<feature type="binding site" evidence="12">
    <location>
        <position position="77"/>
    </location>
    <ligand>
        <name>Na(+)</name>
        <dbReference type="ChEBI" id="CHEBI:29101"/>
        <note>structural</note>
    </ligand>
</feature>
<evidence type="ECO:0000256" key="7">
    <source>
        <dbReference type="ARBA" id="ARBA00023065"/>
    </source>
</evidence>
<dbReference type="RefSeq" id="WP_166917100.1">
    <property type="nucleotide sequence ID" value="NZ_CP050253.1"/>
</dbReference>
<evidence type="ECO:0000313" key="14">
    <source>
        <dbReference type="Proteomes" id="UP000501168"/>
    </source>
</evidence>
<dbReference type="GO" id="GO:0062054">
    <property type="term" value="F:fluoride channel activity"/>
    <property type="evidence" value="ECO:0007669"/>
    <property type="project" value="UniProtKB-UniRule"/>
</dbReference>
<dbReference type="PANTHER" id="PTHR28259">
    <property type="entry name" value="FLUORIDE EXPORT PROTEIN 1-RELATED"/>
    <property type="match status" value="1"/>
</dbReference>
<evidence type="ECO:0000256" key="8">
    <source>
        <dbReference type="ARBA" id="ARBA00023136"/>
    </source>
</evidence>
<keyword evidence="3" id="KW-0997">Cell inner membrane</keyword>
<sequence>MMVLMVAIGGAIGSVLRYWTTILSVQCLGTSFPFGTLIVNVLGSFILGLMLSAVEFNILLSPYWKPLITVGLLGGFTTFSTFSFDTLALFMQGEYIKGGLNIALNLVLGLMAVSLGYYLLKQ</sequence>
<accession>A0A6G9ICB8</accession>
<evidence type="ECO:0000256" key="5">
    <source>
        <dbReference type="ARBA" id="ARBA00022989"/>
    </source>
</evidence>
<keyword evidence="7 12" id="KW-0406">Ion transport</keyword>
<keyword evidence="12" id="KW-0813">Transport</keyword>
<dbReference type="EMBL" id="CP050253">
    <property type="protein sequence ID" value="QIQ21878.1"/>
    <property type="molecule type" value="Genomic_DNA"/>
</dbReference>
<evidence type="ECO:0000256" key="3">
    <source>
        <dbReference type="ARBA" id="ARBA00022519"/>
    </source>
</evidence>
<keyword evidence="5 12" id="KW-1133">Transmembrane helix</keyword>
<dbReference type="Pfam" id="PF02537">
    <property type="entry name" value="CRCB"/>
    <property type="match status" value="1"/>
</dbReference>
<dbReference type="NCBIfam" id="TIGR00494">
    <property type="entry name" value="crcB"/>
    <property type="match status" value="1"/>
</dbReference>
<evidence type="ECO:0000256" key="4">
    <source>
        <dbReference type="ARBA" id="ARBA00022692"/>
    </source>
</evidence>
<name>A0A6G9ICB8_9GAMM</name>
<reference evidence="13 14" key="1">
    <citation type="submission" date="2020-03" db="EMBL/GenBank/DDBJ databases">
        <title>Complete genome sequence of Orbus sp. IPMB12 (BCRC 80908).</title>
        <authorList>
            <person name="Lo W.-S."/>
            <person name="Chang T.-H."/>
            <person name="Kuo C.-H."/>
        </authorList>
    </citation>
    <scope>NUCLEOTIDE SEQUENCE [LARGE SCALE GENOMIC DNA]</scope>
    <source>
        <strain evidence="13 14">IPMB12</strain>
    </source>
</reference>
<feature type="transmembrane region" description="Helical" evidence="12">
    <location>
        <begin position="67"/>
        <end position="90"/>
    </location>
</feature>
<comment type="activity regulation">
    <text evidence="12">Na(+) is not transported, but it plays an essential structural role and its presence is essential for fluoride channel function.</text>
</comment>
<dbReference type="GO" id="GO:0046872">
    <property type="term" value="F:metal ion binding"/>
    <property type="evidence" value="ECO:0007669"/>
    <property type="project" value="UniProtKB-KW"/>
</dbReference>
<keyword evidence="12" id="KW-0479">Metal-binding</keyword>
<evidence type="ECO:0000256" key="12">
    <source>
        <dbReference type="HAMAP-Rule" id="MF_00454"/>
    </source>
</evidence>
<evidence type="ECO:0000313" key="13">
    <source>
        <dbReference type="EMBL" id="QIQ21878.1"/>
    </source>
</evidence>